<dbReference type="Pfam" id="PF00084">
    <property type="entry name" value="Sushi"/>
    <property type="match status" value="1"/>
</dbReference>
<evidence type="ECO:0000259" key="5">
    <source>
        <dbReference type="PROSITE" id="PS50923"/>
    </source>
</evidence>
<feature type="non-terminal residue" evidence="6">
    <location>
        <position position="1"/>
    </location>
</feature>
<dbReference type="AlphaFoldDB" id="A0ABD0NWB8"/>
<dbReference type="PROSITE" id="PS50923">
    <property type="entry name" value="SUSHI"/>
    <property type="match status" value="1"/>
</dbReference>
<dbReference type="InterPro" id="IPR035976">
    <property type="entry name" value="Sushi/SCR/CCP_sf"/>
</dbReference>
<evidence type="ECO:0000313" key="6">
    <source>
        <dbReference type="EMBL" id="KAL0166169.1"/>
    </source>
</evidence>
<dbReference type="FunFam" id="2.10.70.10:FF:000002">
    <property type="entry name" value="CUB and Sushi multiple domains 3"/>
    <property type="match status" value="1"/>
</dbReference>
<organism evidence="6 7">
    <name type="scientific">Cirrhinus mrigala</name>
    <name type="common">Mrigala</name>
    <dbReference type="NCBI Taxonomy" id="683832"/>
    <lineage>
        <taxon>Eukaryota</taxon>
        <taxon>Metazoa</taxon>
        <taxon>Chordata</taxon>
        <taxon>Craniata</taxon>
        <taxon>Vertebrata</taxon>
        <taxon>Euteleostomi</taxon>
        <taxon>Actinopterygii</taxon>
        <taxon>Neopterygii</taxon>
        <taxon>Teleostei</taxon>
        <taxon>Ostariophysi</taxon>
        <taxon>Cypriniformes</taxon>
        <taxon>Cyprinidae</taxon>
        <taxon>Labeoninae</taxon>
        <taxon>Labeonini</taxon>
        <taxon>Cirrhinus</taxon>
    </lineage>
</organism>
<name>A0ABD0NWB8_CIRMR</name>
<dbReference type="SUPFAM" id="SSF57535">
    <property type="entry name" value="Complement control module/SCR domain"/>
    <property type="match status" value="1"/>
</dbReference>
<dbReference type="Gene3D" id="2.10.70.10">
    <property type="entry name" value="Complement Module, domain 1"/>
    <property type="match status" value="1"/>
</dbReference>
<comment type="caution">
    <text evidence="4">Lacks conserved residue(s) required for the propagation of feature annotation.</text>
</comment>
<evidence type="ECO:0000313" key="7">
    <source>
        <dbReference type="Proteomes" id="UP001529510"/>
    </source>
</evidence>
<keyword evidence="4" id="KW-0768">Sushi</keyword>
<keyword evidence="3" id="KW-1015">Disulfide bond</keyword>
<feature type="domain" description="Sushi" evidence="5">
    <location>
        <begin position="4"/>
        <end position="63"/>
    </location>
</feature>
<dbReference type="EMBL" id="JAMKFB020000019">
    <property type="protein sequence ID" value="KAL0166169.1"/>
    <property type="molecule type" value="Genomic_DNA"/>
</dbReference>
<comment type="caution">
    <text evidence="6">The sequence shown here is derived from an EMBL/GenBank/DDBJ whole genome shotgun (WGS) entry which is preliminary data.</text>
</comment>
<gene>
    <name evidence="6" type="ORF">M9458_038013</name>
</gene>
<evidence type="ECO:0000256" key="2">
    <source>
        <dbReference type="ARBA" id="ARBA00022737"/>
    </source>
</evidence>
<dbReference type="PANTHER" id="PTHR45656">
    <property type="entry name" value="PROTEIN CBR-CLEC-78"/>
    <property type="match status" value="1"/>
</dbReference>
<dbReference type="SMART" id="SM00032">
    <property type="entry name" value="CCP"/>
    <property type="match status" value="1"/>
</dbReference>
<protein>
    <recommendedName>
        <fullName evidence="5">Sushi domain-containing protein</fullName>
    </recommendedName>
</protein>
<feature type="non-terminal residue" evidence="6">
    <location>
        <position position="63"/>
    </location>
</feature>
<dbReference type="CDD" id="cd00033">
    <property type="entry name" value="CCP"/>
    <property type="match status" value="1"/>
</dbReference>
<dbReference type="InterPro" id="IPR000436">
    <property type="entry name" value="Sushi_SCR_CCP_dom"/>
</dbReference>
<reference evidence="6 7" key="1">
    <citation type="submission" date="2024-05" db="EMBL/GenBank/DDBJ databases">
        <title>Genome sequencing and assembly of Indian major carp, Cirrhinus mrigala (Hamilton, 1822).</title>
        <authorList>
            <person name="Mohindra V."/>
            <person name="Chowdhury L.M."/>
            <person name="Lal K."/>
            <person name="Jena J.K."/>
        </authorList>
    </citation>
    <scope>NUCLEOTIDE SEQUENCE [LARGE SCALE GENOMIC DNA]</scope>
    <source>
        <strain evidence="6">CM1030</strain>
        <tissue evidence="6">Blood</tissue>
    </source>
</reference>
<keyword evidence="7" id="KW-1185">Reference proteome</keyword>
<dbReference type="PANTHER" id="PTHR45656:SF4">
    <property type="entry name" value="PROTEIN CBR-CLEC-78"/>
    <property type="match status" value="1"/>
</dbReference>
<keyword evidence="2" id="KW-0677">Repeat</keyword>
<keyword evidence="1" id="KW-0732">Signal</keyword>
<accession>A0ABD0NWB8</accession>
<dbReference type="Proteomes" id="UP001529510">
    <property type="component" value="Unassembled WGS sequence"/>
</dbReference>
<evidence type="ECO:0000256" key="4">
    <source>
        <dbReference type="PROSITE-ProRule" id="PRU00302"/>
    </source>
</evidence>
<proteinExistence type="predicted"/>
<dbReference type="InterPro" id="IPR051277">
    <property type="entry name" value="SEZ6_CSMD_C4BPB_Regulators"/>
</dbReference>
<evidence type="ECO:0000256" key="3">
    <source>
        <dbReference type="ARBA" id="ARBA00023157"/>
    </source>
</evidence>
<sequence length="63" mass="6963">FELVKCEDPGVPQFGFKQEDKGHFAGSTVSYSCDPGYTLKGPEVLTCLRGERRAWDSPLPLCV</sequence>
<evidence type="ECO:0000256" key="1">
    <source>
        <dbReference type="ARBA" id="ARBA00022729"/>
    </source>
</evidence>